<comment type="cofactor">
    <cofactor evidence="1">
        <name>Mg(2+)</name>
        <dbReference type="ChEBI" id="CHEBI:18420"/>
    </cofactor>
</comment>
<dbReference type="SUPFAM" id="SSF52540">
    <property type="entry name" value="P-loop containing nucleoside triphosphate hydrolases"/>
    <property type="match status" value="2"/>
</dbReference>
<dbReference type="PROSITE" id="PS00674">
    <property type="entry name" value="AAA"/>
    <property type="match status" value="2"/>
</dbReference>
<dbReference type="InterPro" id="IPR003593">
    <property type="entry name" value="AAA+_ATPase"/>
</dbReference>
<keyword evidence="5" id="KW-0067">ATP-binding</keyword>
<dbReference type="InterPro" id="IPR027417">
    <property type="entry name" value="P-loop_NTPase"/>
</dbReference>
<evidence type="ECO:0000256" key="7">
    <source>
        <dbReference type="ARBA" id="ARBA00049360"/>
    </source>
</evidence>
<evidence type="ECO:0000313" key="11">
    <source>
        <dbReference type="Proteomes" id="UP000516314"/>
    </source>
</evidence>
<evidence type="ECO:0000256" key="4">
    <source>
        <dbReference type="ARBA" id="ARBA00022801"/>
    </source>
</evidence>
<dbReference type="Pfam" id="PF25568">
    <property type="entry name" value="AAA_lid_At3g28540"/>
    <property type="match status" value="2"/>
</dbReference>
<evidence type="ECO:0000256" key="6">
    <source>
        <dbReference type="ARBA" id="ARBA00022842"/>
    </source>
</evidence>
<proteinExistence type="inferred from homology"/>
<dbReference type="Pfam" id="PF14363">
    <property type="entry name" value="AAA_assoc"/>
    <property type="match status" value="2"/>
</dbReference>
<feature type="region of interest" description="Disordered" evidence="8">
    <location>
        <begin position="919"/>
        <end position="952"/>
    </location>
</feature>
<sequence>MFPSSDFSFSPSSLFSAYASLTGFLMLFRSMLHDFVPEKLRSYFSSLLDRFFTPKSKYLTVIIDENFGLNRNQVFDAAEMYLRSKIGPETERLRVGKIPKQKHFTISIERGEEILDTFEESEVKWSYVQSENEKGDKVKRYYELTFEKKLRDKVLNSYLSHVVAESEEIKRNLRVVKLYSRDVYASDDDDGMAGGNWGCINLEHPSTFDTLAMDPNAKKKIIDDLERFLKRKEFYKRVGKAWKRGYLLYGPPGTGKSSLIAAMANYLKFDVFDLELSSIYDNGELKRVLLSTTNRSILVIEDIDCNAEVRDREAENQEDEQIKGKVTLSGILNFIDGLWSSFGDERIIVFTTNHKERLDPALLRPGRMDVHINMSYCTGLGFRTLVSNYLGLDGLNHPLCEEIEALVDSTEVTPAELAEELMQDDDTDVVLRGVISFVEKRKVERSKTCKATDDDDKQNEMFPSISNISLSPSSLFSAYASLTGFLMLFRSLFNSIVPERLRSYITDLLNRFFTPKSKNLTMVIDEIIGFKRNQVFDAAEVYLRNKIGPETARLRVGKLPKQKHFTIYIEKGEEILDTFENSELRWTYVESENEASQKEKRYYELTFEKKLRDKVMNSYLSHVVAESEEIKRDLRAVKLYSRDVRASKDDDGMAGAGWGCINLEHPSTFETLAMDPGAKKKINDDMERFLKRREFYKRVGKAWKRGYLLYGPPGTGKSSLIAAMANYLKFDVFDLELSSIYENAQLKSILLSTTNGSILVIEDIDCSSAEVVDREADEYQEYEEGYYGRVTLSGLLNFVDGLWSSFGDERIIVFTTNHKERLDPALLRPGRMDMHINMSYCTGLGFRTLVSNYLGLGGLNHPLCEEIEALIDSTEVTPAELAEELMQEDDTDVVLRGVVSFVENRKVEISKTKELEGSTCRKLDGDDKHNVSSTNDSKKKKKKGGKGKAKGN</sequence>
<dbReference type="Proteomes" id="UP000516314">
    <property type="component" value="Chromosome 2"/>
</dbReference>
<keyword evidence="6" id="KW-0460">Magnesium</keyword>
<dbReference type="Gene3D" id="3.40.50.300">
    <property type="entry name" value="P-loop containing nucleotide triphosphate hydrolases"/>
    <property type="match status" value="2"/>
</dbReference>
<dbReference type="InterPro" id="IPR058017">
    <property type="entry name" value="At3g28540-like_C"/>
</dbReference>
<dbReference type="InterPro" id="IPR003959">
    <property type="entry name" value="ATPase_AAA_core"/>
</dbReference>
<reference evidence="10 11" key="1">
    <citation type="submission" date="2020-09" db="EMBL/GenBank/DDBJ databases">
        <authorList>
            <person name="Ashkenazy H."/>
        </authorList>
    </citation>
    <scope>NUCLEOTIDE SEQUENCE [LARGE SCALE GENOMIC DNA]</scope>
    <source>
        <strain evidence="11">cv. Cdm-0</strain>
    </source>
</reference>
<dbReference type="InterPro" id="IPR003960">
    <property type="entry name" value="ATPase_AAA_CS"/>
</dbReference>
<evidence type="ECO:0000259" key="9">
    <source>
        <dbReference type="SMART" id="SM00382"/>
    </source>
</evidence>
<evidence type="ECO:0000256" key="8">
    <source>
        <dbReference type="SAM" id="MobiDB-lite"/>
    </source>
</evidence>
<organism evidence="10 11">
    <name type="scientific">Arabidopsis thaliana</name>
    <name type="common">Mouse-ear cress</name>
    <dbReference type="NCBI Taxonomy" id="3702"/>
    <lineage>
        <taxon>Eukaryota</taxon>
        <taxon>Viridiplantae</taxon>
        <taxon>Streptophyta</taxon>
        <taxon>Embryophyta</taxon>
        <taxon>Tracheophyta</taxon>
        <taxon>Spermatophyta</taxon>
        <taxon>Magnoliopsida</taxon>
        <taxon>eudicotyledons</taxon>
        <taxon>Gunneridae</taxon>
        <taxon>Pentapetalae</taxon>
        <taxon>rosids</taxon>
        <taxon>malvids</taxon>
        <taxon>Brassicales</taxon>
        <taxon>Brassicaceae</taxon>
        <taxon>Camelineae</taxon>
        <taxon>Arabidopsis</taxon>
    </lineage>
</organism>
<dbReference type="InterPro" id="IPR025753">
    <property type="entry name" value="AAA_N_dom"/>
</dbReference>
<comment type="catalytic activity">
    <reaction evidence="7">
        <text>ATP + H2O = ADP + phosphate + H(+)</text>
        <dbReference type="Rhea" id="RHEA:13065"/>
        <dbReference type="ChEBI" id="CHEBI:15377"/>
        <dbReference type="ChEBI" id="CHEBI:15378"/>
        <dbReference type="ChEBI" id="CHEBI:30616"/>
        <dbReference type="ChEBI" id="CHEBI:43474"/>
        <dbReference type="ChEBI" id="CHEBI:456216"/>
    </reaction>
</comment>
<dbReference type="FunFam" id="3.40.50.300:FF:001122">
    <property type="entry name" value="AAA-ATPase ASD, mitochondrial"/>
    <property type="match status" value="1"/>
</dbReference>
<keyword evidence="4" id="KW-0378">Hydrolase</keyword>
<dbReference type="GO" id="GO:0005524">
    <property type="term" value="F:ATP binding"/>
    <property type="evidence" value="ECO:0007669"/>
    <property type="project" value="UniProtKB-KW"/>
</dbReference>
<evidence type="ECO:0000313" key="10">
    <source>
        <dbReference type="EMBL" id="CAD5318811.1"/>
    </source>
</evidence>
<evidence type="ECO:0000256" key="1">
    <source>
        <dbReference type="ARBA" id="ARBA00001946"/>
    </source>
</evidence>
<dbReference type="AlphaFoldDB" id="A0A7G2EAI8"/>
<keyword evidence="3" id="KW-0547">Nucleotide-binding</keyword>
<dbReference type="Gene3D" id="6.10.280.40">
    <property type="match status" value="2"/>
</dbReference>
<feature type="domain" description="AAA+ ATPase" evidence="9">
    <location>
        <begin position="242"/>
        <end position="378"/>
    </location>
</feature>
<comment type="similarity">
    <text evidence="2">Belongs to the AAA ATPase family. BCS1 subfamily.</text>
</comment>
<dbReference type="GO" id="GO:0006950">
    <property type="term" value="P:response to stress"/>
    <property type="evidence" value="ECO:0007669"/>
    <property type="project" value="UniProtKB-ARBA"/>
</dbReference>
<dbReference type="EMBL" id="LR881467">
    <property type="protein sequence ID" value="CAD5318811.1"/>
    <property type="molecule type" value="Genomic_DNA"/>
</dbReference>
<dbReference type="Pfam" id="PF00004">
    <property type="entry name" value="AAA"/>
    <property type="match status" value="2"/>
</dbReference>
<accession>A0A7G2EAI8</accession>
<feature type="compositionally biased region" description="Basic and acidic residues" evidence="8">
    <location>
        <begin position="919"/>
        <end position="930"/>
    </location>
</feature>
<evidence type="ECO:0000256" key="2">
    <source>
        <dbReference type="ARBA" id="ARBA00007448"/>
    </source>
</evidence>
<evidence type="ECO:0000256" key="5">
    <source>
        <dbReference type="ARBA" id="ARBA00022840"/>
    </source>
</evidence>
<evidence type="ECO:0000256" key="3">
    <source>
        <dbReference type="ARBA" id="ARBA00022741"/>
    </source>
</evidence>
<feature type="domain" description="AAA+ ATPase" evidence="9">
    <location>
        <begin position="703"/>
        <end position="842"/>
    </location>
</feature>
<feature type="compositionally biased region" description="Basic residues" evidence="8">
    <location>
        <begin position="938"/>
        <end position="952"/>
    </location>
</feature>
<protein>
    <submittedName>
        <fullName evidence="10">(thale cress) hypothetical protein</fullName>
    </submittedName>
</protein>
<gene>
    <name evidence="10" type="ORF">AT9943_LOCUS7024</name>
</gene>
<dbReference type="GO" id="GO:0016887">
    <property type="term" value="F:ATP hydrolysis activity"/>
    <property type="evidence" value="ECO:0007669"/>
    <property type="project" value="InterPro"/>
</dbReference>
<name>A0A7G2EAI8_ARATH</name>
<dbReference type="PANTHER" id="PTHR23070">
    <property type="entry name" value="BCS1 AAA-TYPE ATPASE"/>
    <property type="match status" value="1"/>
</dbReference>
<dbReference type="InterPro" id="IPR050747">
    <property type="entry name" value="Mitochondrial_chaperone_BCS1"/>
</dbReference>
<dbReference type="SMART" id="SM00382">
    <property type="entry name" value="AAA"/>
    <property type="match status" value="2"/>
</dbReference>
<dbReference type="CDD" id="cd19510">
    <property type="entry name" value="RecA-like_BCS1"/>
    <property type="match status" value="2"/>
</dbReference>